<dbReference type="InterPro" id="IPR004449">
    <property type="entry name" value="SixA"/>
</dbReference>
<dbReference type="EMBL" id="JAQQXP010000001">
    <property type="protein sequence ID" value="MDC8831571.1"/>
    <property type="molecule type" value="Genomic_DNA"/>
</dbReference>
<evidence type="ECO:0000313" key="2">
    <source>
        <dbReference type="Proteomes" id="UP001218788"/>
    </source>
</evidence>
<proteinExistence type="predicted"/>
<accession>A0ABT5L3G6</accession>
<dbReference type="NCBIfam" id="TIGR00249">
    <property type="entry name" value="sixA"/>
    <property type="match status" value="1"/>
</dbReference>
<organism evidence="1 2">
    <name type="scientific">Alteromonas gilva</name>
    <dbReference type="NCBI Taxonomy" id="2987522"/>
    <lineage>
        <taxon>Bacteria</taxon>
        <taxon>Pseudomonadati</taxon>
        <taxon>Pseudomonadota</taxon>
        <taxon>Gammaproteobacteria</taxon>
        <taxon>Alteromonadales</taxon>
        <taxon>Alteromonadaceae</taxon>
        <taxon>Alteromonas/Salinimonas group</taxon>
        <taxon>Alteromonas</taxon>
    </lineage>
</organism>
<evidence type="ECO:0000313" key="1">
    <source>
        <dbReference type="EMBL" id="MDC8831571.1"/>
    </source>
</evidence>
<dbReference type="Gene3D" id="3.40.50.1240">
    <property type="entry name" value="Phosphoglycerate mutase-like"/>
    <property type="match status" value="1"/>
</dbReference>
<name>A0ABT5L3G6_9ALTE</name>
<dbReference type="RefSeq" id="WP_273640963.1">
    <property type="nucleotide sequence ID" value="NZ_JAQQXP010000001.1"/>
</dbReference>
<protein>
    <submittedName>
        <fullName evidence="1">Phosphohistidine phosphatase SixA</fullName>
    </submittedName>
</protein>
<dbReference type="CDD" id="cd07067">
    <property type="entry name" value="HP_PGM_like"/>
    <property type="match status" value="1"/>
</dbReference>
<dbReference type="InterPro" id="IPR029033">
    <property type="entry name" value="His_PPase_superfam"/>
</dbReference>
<reference evidence="1 2" key="1">
    <citation type="submission" date="2022-10" db="EMBL/GenBank/DDBJ databases">
        <title>Alteromonas sp. chi3 Genome sequencing.</title>
        <authorList>
            <person name="Park S."/>
        </authorList>
    </citation>
    <scope>NUCLEOTIDE SEQUENCE [LARGE SCALE GENOMIC DNA]</scope>
    <source>
        <strain evidence="2">chi3</strain>
    </source>
</reference>
<gene>
    <name evidence="1" type="primary">sixA</name>
    <name evidence="1" type="ORF">OIK42_12455</name>
</gene>
<comment type="caution">
    <text evidence="1">The sequence shown here is derived from an EMBL/GenBank/DDBJ whole genome shotgun (WGS) entry which is preliminary data.</text>
</comment>
<dbReference type="SUPFAM" id="SSF53254">
    <property type="entry name" value="Phosphoglycerate mutase-like"/>
    <property type="match status" value="1"/>
</dbReference>
<sequence>MSGQSSKDDIFIFIMRHGEAESLLINDKDRQLTSQGCAEISLSCNWLTSSYCHDRQLATVLVSPYKRTRQSYQELAGILQASHFEICSDITPDGNVKLAHDYIDVLAQQSLQSAAGRPLLVVSHMPFVSFLLDELCSTEQMSLFSTGSVAVVRYSVSQRKGVLEQHFQGR</sequence>
<keyword evidence="2" id="KW-1185">Reference proteome</keyword>
<dbReference type="InterPro" id="IPR013078">
    <property type="entry name" value="His_Pase_superF_clade-1"/>
</dbReference>
<dbReference type="Proteomes" id="UP001218788">
    <property type="component" value="Unassembled WGS sequence"/>
</dbReference>